<proteinExistence type="predicted"/>
<protein>
    <submittedName>
        <fullName evidence="2">Uncharacterized protein</fullName>
    </submittedName>
</protein>
<feature type="region of interest" description="Disordered" evidence="1">
    <location>
        <begin position="801"/>
        <end position="833"/>
    </location>
</feature>
<evidence type="ECO:0000313" key="3">
    <source>
        <dbReference type="Proteomes" id="UP000677082"/>
    </source>
</evidence>
<sequence length="934" mass="103658">MPLPFDWDALTTVPSDEDGQRVISAARNDLEKAATALREKFDVALPFRLLSRDFKNPDEPRVVVLVGEKLRCEFTDGALQNARRKGLGPIDLIASAVVYEQSADVDGKPCVILDGNWRPKRVGRANGPTEAQMRRHRRVARLPMVTGDIERAIKAGKNVMIVGKHGSGRTALAAVVAQVLGGQGYGQIWLDLTDPADGPESVVAELLKLPKQEHYLLVADGLQANIPVVDPLLSCAPLLQMMFGLQILILATTWKSVADKVTGGDPHFDASPIGVSAEKLIKQMLDDESIFGEDRQKIETLAGDDVHIALSAIDIFHAHGRVPDVGELQQEFTRDTDAPAERRALYHLSCLGVLGLVMSEVQAVEMFGRPTITELLDRDLVHRTDEAFTVATQRRAVLVMNFALEHWPEIGSEGQPEDVVWTHLQRSDRLIRATLSQIDNVVSPETLRPASSYLISAWDISEQLARWLEKQTNHGPAWEDNLGSSVFAAMALARLDRPEQWLKIAEHVRARWTYADPELQLPEPVGGNTTDFKDFQQIGREMAEEDLAYGEDGHPSGMPAAQFDPQEAYRTWALGLLLCFEATAPLAYRDAERIRMLLDMTKIAADSLDGYFYPVRVPWVTARVLMGICHADTEPRENRVVARASKWLIDLASGSDPGQVVGRWLSGTGTWNTNEEATAMCVIALVSAQQRYRAGDVIDAALSWLTGRSAEWGREGQEIDLAQVIEAFAFCTESYVPGEQTEMLVNQHLSTLLQRTRNELRKAPVADRPEERLRLPFLAAQLTEIVWRTVQSQFKRLLRDVMGTSDRPQASSNGRSAMPRPRPEPDPAFLPEPDKGLTAGQLRVWQAAASQLRRTLNDLISDRSSPGKAGVALVQTLLAENYRQQRLYNELLGMLDSQATVETLRALDELGQEVCGPSWPTLPYPDHYRDEAPA</sequence>
<comment type="caution">
    <text evidence="2">The sequence shown here is derived from an EMBL/GenBank/DDBJ whole genome shotgun (WGS) entry which is preliminary data.</text>
</comment>
<dbReference type="InterPro" id="IPR008930">
    <property type="entry name" value="Terpenoid_cyclase/PrenylTrfase"/>
</dbReference>
<reference evidence="2 3" key="1">
    <citation type="submission" date="2021-03" db="EMBL/GenBank/DDBJ databases">
        <title>Whole genome shotgun sequence of Actinoplanes toevensis NBRC 105298.</title>
        <authorList>
            <person name="Komaki H."/>
            <person name="Tamura T."/>
        </authorList>
    </citation>
    <scope>NUCLEOTIDE SEQUENCE [LARGE SCALE GENOMIC DNA]</scope>
    <source>
        <strain evidence="2 3">NBRC 105298</strain>
    </source>
</reference>
<dbReference type="EMBL" id="BOQN01000143">
    <property type="protein sequence ID" value="GIM97370.1"/>
    <property type="molecule type" value="Genomic_DNA"/>
</dbReference>
<dbReference type="InterPro" id="IPR027417">
    <property type="entry name" value="P-loop_NTPase"/>
</dbReference>
<dbReference type="Proteomes" id="UP000677082">
    <property type="component" value="Unassembled WGS sequence"/>
</dbReference>
<dbReference type="RefSeq" id="WP_213013011.1">
    <property type="nucleotide sequence ID" value="NZ_BOQN01000143.1"/>
</dbReference>
<feature type="compositionally biased region" description="Polar residues" evidence="1">
    <location>
        <begin position="806"/>
        <end position="815"/>
    </location>
</feature>
<gene>
    <name evidence="2" type="ORF">Ato02nite_091630</name>
</gene>
<evidence type="ECO:0000313" key="2">
    <source>
        <dbReference type="EMBL" id="GIM97370.1"/>
    </source>
</evidence>
<dbReference type="SUPFAM" id="SSF52540">
    <property type="entry name" value="P-loop containing nucleoside triphosphate hydrolases"/>
    <property type="match status" value="1"/>
</dbReference>
<name>A0A919WBZ5_9ACTN</name>
<evidence type="ECO:0000256" key="1">
    <source>
        <dbReference type="SAM" id="MobiDB-lite"/>
    </source>
</evidence>
<accession>A0A919WBZ5</accession>
<dbReference type="SUPFAM" id="SSF48239">
    <property type="entry name" value="Terpenoid cyclases/Protein prenyltransferases"/>
    <property type="match status" value="1"/>
</dbReference>
<dbReference type="AlphaFoldDB" id="A0A919WBZ5"/>
<keyword evidence="3" id="KW-1185">Reference proteome</keyword>
<organism evidence="2 3">
    <name type="scientific">Paractinoplanes toevensis</name>
    <dbReference type="NCBI Taxonomy" id="571911"/>
    <lineage>
        <taxon>Bacteria</taxon>
        <taxon>Bacillati</taxon>
        <taxon>Actinomycetota</taxon>
        <taxon>Actinomycetes</taxon>
        <taxon>Micromonosporales</taxon>
        <taxon>Micromonosporaceae</taxon>
        <taxon>Paractinoplanes</taxon>
    </lineage>
</organism>